<evidence type="ECO:0000313" key="2">
    <source>
        <dbReference type="Proteomes" id="UP000828390"/>
    </source>
</evidence>
<dbReference type="AlphaFoldDB" id="A0A9D4BZZ6"/>
<name>A0A9D4BZZ6_DREPO</name>
<accession>A0A9D4BZZ6</accession>
<dbReference type="Proteomes" id="UP000828390">
    <property type="component" value="Unassembled WGS sequence"/>
</dbReference>
<protein>
    <submittedName>
        <fullName evidence="1">Uncharacterized protein</fullName>
    </submittedName>
</protein>
<evidence type="ECO:0000313" key="1">
    <source>
        <dbReference type="EMBL" id="KAH3714037.1"/>
    </source>
</evidence>
<dbReference type="EMBL" id="JAIWYP010000014">
    <property type="protein sequence ID" value="KAH3714037.1"/>
    <property type="molecule type" value="Genomic_DNA"/>
</dbReference>
<proteinExistence type="predicted"/>
<comment type="caution">
    <text evidence="1">The sequence shown here is derived from an EMBL/GenBank/DDBJ whole genome shotgun (WGS) entry which is preliminary data.</text>
</comment>
<reference evidence="1" key="2">
    <citation type="submission" date="2020-11" db="EMBL/GenBank/DDBJ databases">
        <authorList>
            <person name="McCartney M.A."/>
            <person name="Auch B."/>
            <person name="Kono T."/>
            <person name="Mallez S."/>
            <person name="Becker A."/>
            <person name="Gohl D.M."/>
            <person name="Silverstein K.A.T."/>
            <person name="Koren S."/>
            <person name="Bechman K.B."/>
            <person name="Herman A."/>
            <person name="Abrahante J.E."/>
            <person name="Garbe J."/>
        </authorList>
    </citation>
    <scope>NUCLEOTIDE SEQUENCE</scope>
    <source>
        <strain evidence="1">Duluth1</strain>
        <tissue evidence="1">Whole animal</tissue>
    </source>
</reference>
<reference evidence="1" key="1">
    <citation type="journal article" date="2019" name="bioRxiv">
        <title>The Genome of the Zebra Mussel, Dreissena polymorpha: A Resource for Invasive Species Research.</title>
        <authorList>
            <person name="McCartney M.A."/>
            <person name="Auch B."/>
            <person name="Kono T."/>
            <person name="Mallez S."/>
            <person name="Zhang Y."/>
            <person name="Obille A."/>
            <person name="Becker A."/>
            <person name="Abrahante J.E."/>
            <person name="Garbe J."/>
            <person name="Badalamenti J.P."/>
            <person name="Herman A."/>
            <person name="Mangelson H."/>
            <person name="Liachko I."/>
            <person name="Sullivan S."/>
            <person name="Sone E.D."/>
            <person name="Koren S."/>
            <person name="Silverstein K.A.T."/>
            <person name="Beckman K.B."/>
            <person name="Gohl D.M."/>
        </authorList>
    </citation>
    <scope>NUCLEOTIDE SEQUENCE</scope>
    <source>
        <strain evidence="1">Duluth1</strain>
        <tissue evidence="1">Whole animal</tissue>
    </source>
</reference>
<organism evidence="1 2">
    <name type="scientific">Dreissena polymorpha</name>
    <name type="common">Zebra mussel</name>
    <name type="synonym">Mytilus polymorpha</name>
    <dbReference type="NCBI Taxonomy" id="45954"/>
    <lineage>
        <taxon>Eukaryota</taxon>
        <taxon>Metazoa</taxon>
        <taxon>Spiralia</taxon>
        <taxon>Lophotrochozoa</taxon>
        <taxon>Mollusca</taxon>
        <taxon>Bivalvia</taxon>
        <taxon>Autobranchia</taxon>
        <taxon>Heteroconchia</taxon>
        <taxon>Euheterodonta</taxon>
        <taxon>Imparidentia</taxon>
        <taxon>Neoheterodontei</taxon>
        <taxon>Myida</taxon>
        <taxon>Dreissenoidea</taxon>
        <taxon>Dreissenidae</taxon>
        <taxon>Dreissena</taxon>
    </lineage>
</organism>
<keyword evidence="2" id="KW-1185">Reference proteome</keyword>
<gene>
    <name evidence="1" type="ORF">DPMN_073840</name>
</gene>
<sequence>MPGDNIQDQDQCDNAYVISQLHSPDQMTYLRISMMQTSLHHIHGQMNQKLQYSNRWDTAILQHQDHVPGLQATQVEHQKTTIQ</sequence>